<keyword evidence="2" id="KW-0223">Dioxygenase</keyword>
<dbReference type="EMBL" id="KP211901">
    <property type="protein sequence ID" value="ANV80663.1"/>
    <property type="molecule type" value="Genomic_DNA"/>
</dbReference>
<dbReference type="AlphaFoldDB" id="A0A1B1TEG7"/>
<dbReference type="Gene3D" id="3.40.830.10">
    <property type="entry name" value="LigB-like"/>
    <property type="match status" value="1"/>
</dbReference>
<sequence length="382" mass="43266">MGESQSTKGNINRQIAGFNKELEFSIIPNIQAIKKPTDNGIITGHNGIESHFILHGKHTHSINAVKIFKRLIHIAVVITKVMEKGQVVLGCLAPHPPHLVYAENPEQNEPFSEGGWETLRWGYNRLARKLKKLDYDVMVIFTPHWATYIGTHFLGLPKFNSLSVDPIFPNIFRYKYDLTVDVELAQEMQKSASDAGIITKMMTNPDFRIDYGTITSCHMLNPEWDKPIITISSNRNTHYYSGEVMNEQAKALGEACLKAIEKSGKKVVLVSSHSLSHRHFVTESPLPEDMSREHIYNHSQYVWDMKMIKMMREGKMKEVIDIMPEYTEQTIAETEAGGLTWMMAAMGIPNYPAEIYGYQSVIGTGNAVVAWDPNSQTREIVL</sequence>
<name>A0A1B1TEG7_9ARCH</name>
<protein>
    <submittedName>
        <fullName evidence="2">2-amino-5-chlorophenol 1,6-dioxygenase beta subunit (AmnB)</fullName>
    </submittedName>
</protein>
<proteinExistence type="predicted"/>
<evidence type="ECO:0000259" key="1">
    <source>
        <dbReference type="Pfam" id="PF02900"/>
    </source>
</evidence>
<accession>A0A1B1TEG7</accession>
<dbReference type="GO" id="GO:0008198">
    <property type="term" value="F:ferrous iron binding"/>
    <property type="evidence" value="ECO:0007669"/>
    <property type="project" value="InterPro"/>
</dbReference>
<reference evidence="2" key="2">
    <citation type="journal article" date="2015" name="ISME J.">
        <title>A new class of marine Euryarchaeota group II from the Mediterranean deep chlorophyll maximum.</title>
        <authorList>
            <person name="Martin-Cuadrado A.B."/>
            <person name="Garcia-Heredia I."/>
            <person name="Molto A.G."/>
            <person name="Lopez-Ubeda R."/>
            <person name="Kimes N."/>
            <person name="Lopez-Garcia P."/>
            <person name="Moreira D."/>
            <person name="Rodriguez-Valera F."/>
        </authorList>
    </citation>
    <scope>NUCLEOTIDE SEQUENCE</scope>
</reference>
<feature type="domain" description="Extradiol ring-cleavage dioxygenase class III enzyme subunit B" evidence="1">
    <location>
        <begin position="92"/>
        <end position="361"/>
    </location>
</feature>
<evidence type="ECO:0000313" key="2">
    <source>
        <dbReference type="EMBL" id="ANV80663.1"/>
    </source>
</evidence>
<organism evidence="2">
    <name type="scientific">uncultured Poseidoniia archaeon</name>
    <dbReference type="NCBI Taxonomy" id="1697135"/>
    <lineage>
        <taxon>Archaea</taxon>
        <taxon>Methanobacteriati</taxon>
        <taxon>Thermoplasmatota</taxon>
        <taxon>Candidatus Poseidoniia</taxon>
        <taxon>environmental samples</taxon>
    </lineage>
</organism>
<reference evidence="2" key="1">
    <citation type="submission" date="2014-11" db="EMBL/GenBank/DDBJ databases">
        <authorList>
            <person name="Zhu J."/>
            <person name="Qi W."/>
            <person name="Song R."/>
        </authorList>
    </citation>
    <scope>NUCLEOTIDE SEQUENCE</scope>
</reference>
<dbReference type="Pfam" id="PF02900">
    <property type="entry name" value="LigB"/>
    <property type="match status" value="1"/>
</dbReference>
<keyword evidence="2" id="KW-0560">Oxidoreductase</keyword>
<dbReference type="InterPro" id="IPR004183">
    <property type="entry name" value="Xdiol_dOase_suB"/>
</dbReference>
<dbReference type="SUPFAM" id="SSF53213">
    <property type="entry name" value="LigB-like"/>
    <property type="match status" value="1"/>
</dbReference>
<dbReference type="GO" id="GO:0016702">
    <property type="term" value="F:oxidoreductase activity, acting on single donors with incorporation of molecular oxygen, incorporation of two atoms of oxygen"/>
    <property type="evidence" value="ECO:0007669"/>
    <property type="project" value="UniProtKB-ARBA"/>
</dbReference>